<sequence>MTEVNPWMLLSSIVFLLFLSAFFSGVETAMMSLNRYRLKHLVKENDKGAIRADKLLKRPDRLLGVILIGNNFVNILAASLTTVLCLNLFGDSGVVIGSIVLTLIILVFAEITPKTFAALNSEKVALPASLILKYLQKILRPLVLFVNFFSNFFMRLLGTKETSINEDLSPEELKSVLENSGDLIPKKYQDMLISVLELDKVSVDEVMTQRSEVIGIDINQPIENILNNLQNNQKDFLPVYDESLDELRGVIDLYGITSFLSNEDKSIESLIESLDEAYFIPENTPLSTQLFNFQKNKKTVAVIIDEYGSVKGLVTIKDVLEEIVGELATDIDRETVEIMEQKDGSYLIDASIPLRELNKKLNWQLPINGAKTLNGLIIDQVETIPENNIKMEIDNYVIETVLIRNNMIKIARVLQIEQEDEEPSDD</sequence>
<dbReference type="PANTHER" id="PTHR22777:SF32">
    <property type="entry name" value="UPF0053 INNER MEMBRANE PROTEIN YFJD"/>
    <property type="match status" value="1"/>
</dbReference>
<feature type="domain" description="CBS" evidence="12">
    <location>
        <begin position="207"/>
        <end position="266"/>
    </location>
</feature>
<dbReference type="CDD" id="cd04590">
    <property type="entry name" value="CBS_pair_CorC_HlyC_assoc"/>
    <property type="match status" value="1"/>
</dbReference>
<keyword evidence="6 10" id="KW-1133">Transmembrane helix</keyword>
<evidence type="ECO:0000256" key="10">
    <source>
        <dbReference type="PROSITE-ProRule" id="PRU01193"/>
    </source>
</evidence>
<evidence type="ECO:0000259" key="12">
    <source>
        <dbReference type="PROSITE" id="PS51371"/>
    </source>
</evidence>
<reference evidence="14" key="1">
    <citation type="submission" date="2020-10" db="EMBL/GenBank/DDBJ databases">
        <title>Microbiome of the Black Sea water column analyzed by genome centric metagenomics.</title>
        <authorList>
            <person name="Cabello-Yeves P.J."/>
            <person name="Callieri C."/>
            <person name="Picazo A."/>
            <person name="Mehrshad M."/>
            <person name="Haro-Moreno J.M."/>
            <person name="Roda-Garcia J."/>
            <person name="Dzembekova N."/>
            <person name="Slabakova V."/>
            <person name="Slabakova N."/>
            <person name="Moncheva S."/>
            <person name="Rodriguez-Valera F."/>
        </authorList>
    </citation>
    <scope>NUCLEOTIDE SEQUENCE</scope>
    <source>
        <strain evidence="14">BS307-5m-G49</strain>
    </source>
</reference>
<dbReference type="Gene3D" id="3.10.580.10">
    <property type="entry name" value="CBS-domain"/>
    <property type="match status" value="1"/>
</dbReference>
<keyword evidence="7 9" id="KW-0129">CBS domain</keyword>
<dbReference type="Pfam" id="PF00571">
    <property type="entry name" value="CBS"/>
    <property type="match status" value="1"/>
</dbReference>
<dbReference type="InterPro" id="IPR002550">
    <property type="entry name" value="CNNM"/>
</dbReference>
<dbReference type="SMART" id="SM01091">
    <property type="entry name" value="CorC_HlyC"/>
    <property type="match status" value="1"/>
</dbReference>
<proteinExistence type="inferred from homology"/>
<feature type="transmembrane region" description="Helical" evidence="11">
    <location>
        <begin position="6"/>
        <end position="30"/>
    </location>
</feature>
<evidence type="ECO:0000256" key="1">
    <source>
        <dbReference type="ARBA" id="ARBA00004651"/>
    </source>
</evidence>
<evidence type="ECO:0000256" key="9">
    <source>
        <dbReference type="PROSITE-ProRule" id="PRU00703"/>
    </source>
</evidence>
<feature type="domain" description="CBS" evidence="12">
    <location>
        <begin position="271"/>
        <end position="329"/>
    </location>
</feature>
<keyword evidence="5" id="KW-0677">Repeat</keyword>
<dbReference type="SMART" id="SM00116">
    <property type="entry name" value="CBS"/>
    <property type="match status" value="2"/>
</dbReference>
<feature type="transmembrane region" description="Helical" evidence="11">
    <location>
        <begin position="95"/>
        <end position="117"/>
    </location>
</feature>
<dbReference type="InterPro" id="IPR036318">
    <property type="entry name" value="FAD-bd_PCMH-like_sf"/>
</dbReference>
<protein>
    <submittedName>
        <fullName evidence="14">HlyC/CorC family transporter</fullName>
    </submittedName>
</protein>
<gene>
    <name evidence="14" type="ORF">ISQ63_01710</name>
</gene>
<dbReference type="InterPro" id="IPR044751">
    <property type="entry name" value="Ion_transp-like_CBS"/>
</dbReference>
<dbReference type="SUPFAM" id="SSF56176">
    <property type="entry name" value="FAD-binding/transporter-associated domain-like"/>
    <property type="match status" value="1"/>
</dbReference>
<comment type="caution">
    <text evidence="14">The sequence shown here is derived from an EMBL/GenBank/DDBJ whole genome shotgun (WGS) entry which is preliminary data.</text>
</comment>
<evidence type="ECO:0000256" key="7">
    <source>
        <dbReference type="ARBA" id="ARBA00023122"/>
    </source>
</evidence>
<evidence type="ECO:0000259" key="13">
    <source>
        <dbReference type="PROSITE" id="PS51846"/>
    </source>
</evidence>
<dbReference type="EMBL" id="JADHQC010000005">
    <property type="protein sequence ID" value="MBL6811582.1"/>
    <property type="molecule type" value="Genomic_DNA"/>
</dbReference>
<feature type="transmembrane region" description="Helical" evidence="11">
    <location>
        <begin position="62"/>
        <end position="89"/>
    </location>
</feature>
<dbReference type="Gene3D" id="3.30.465.10">
    <property type="match status" value="1"/>
</dbReference>
<evidence type="ECO:0000256" key="5">
    <source>
        <dbReference type="ARBA" id="ARBA00022737"/>
    </source>
</evidence>
<dbReference type="Pfam" id="PF03471">
    <property type="entry name" value="CorC_HlyC"/>
    <property type="match status" value="1"/>
</dbReference>
<dbReference type="GO" id="GO:0005886">
    <property type="term" value="C:plasma membrane"/>
    <property type="evidence" value="ECO:0007669"/>
    <property type="project" value="UniProtKB-SubCell"/>
</dbReference>
<dbReference type="InterPro" id="IPR046342">
    <property type="entry name" value="CBS_dom_sf"/>
</dbReference>
<evidence type="ECO:0000256" key="11">
    <source>
        <dbReference type="SAM" id="Phobius"/>
    </source>
</evidence>
<dbReference type="GO" id="GO:0050660">
    <property type="term" value="F:flavin adenine dinucleotide binding"/>
    <property type="evidence" value="ECO:0007669"/>
    <property type="project" value="InterPro"/>
</dbReference>
<dbReference type="PROSITE" id="PS51846">
    <property type="entry name" value="CNNM"/>
    <property type="match status" value="1"/>
</dbReference>
<evidence type="ECO:0000256" key="4">
    <source>
        <dbReference type="ARBA" id="ARBA00022692"/>
    </source>
</evidence>
<organism evidence="14 15">
    <name type="scientific">SAR86 cluster bacterium</name>
    <dbReference type="NCBI Taxonomy" id="2030880"/>
    <lineage>
        <taxon>Bacteria</taxon>
        <taxon>Pseudomonadati</taxon>
        <taxon>Pseudomonadota</taxon>
        <taxon>Gammaproteobacteria</taxon>
        <taxon>SAR86 cluster</taxon>
    </lineage>
</organism>
<dbReference type="Proteomes" id="UP000744438">
    <property type="component" value="Unassembled WGS sequence"/>
</dbReference>
<comment type="similarity">
    <text evidence="2">Belongs to the UPF0053 family.</text>
</comment>
<feature type="domain" description="CNNM transmembrane" evidence="13">
    <location>
        <begin position="2"/>
        <end position="197"/>
    </location>
</feature>
<name>A0A937HZS7_9GAMM</name>
<dbReference type="InterPro" id="IPR000644">
    <property type="entry name" value="CBS_dom"/>
</dbReference>
<evidence type="ECO:0000313" key="15">
    <source>
        <dbReference type="Proteomes" id="UP000744438"/>
    </source>
</evidence>
<evidence type="ECO:0000313" key="14">
    <source>
        <dbReference type="EMBL" id="MBL6811582.1"/>
    </source>
</evidence>
<dbReference type="Pfam" id="PF01595">
    <property type="entry name" value="CNNM"/>
    <property type="match status" value="1"/>
</dbReference>
<dbReference type="InterPro" id="IPR016169">
    <property type="entry name" value="FAD-bd_PCMH_sub2"/>
</dbReference>
<keyword evidence="3" id="KW-1003">Cell membrane</keyword>
<dbReference type="AlphaFoldDB" id="A0A937HZS7"/>
<evidence type="ECO:0000256" key="6">
    <source>
        <dbReference type="ARBA" id="ARBA00022989"/>
    </source>
</evidence>
<accession>A0A937HZS7</accession>
<evidence type="ECO:0000256" key="3">
    <source>
        <dbReference type="ARBA" id="ARBA00022475"/>
    </source>
</evidence>
<dbReference type="PROSITE" id="PS51371">
    <property type="entry name" value="CBS"/>
    <property type="match status" value="2"/>
</dbReference>
<evidence type="ECO:0000256" key="8">
    <source>
        <dbReference type="ARBA" id="ARBA00023136"/>
    </source>
</evidence>
<dbReference type="SUPFAM" id="SSF54631">
    <property type="entry name" value="CBS-domain pair"/>
    <property type="match status" value="1"/>
</dbReference>
<dbReference type="PANTHER" id="PTHR22777">
    <property type="entry name" value="HEMOLYSIN-RELATED"/>
    <property type="match status" value="1"/>
</dbReference>
<keyword evidence="8 10" id="KW-0472">Membrane</keyword>
<keyword evidence="4 10" id="KW-0812">Transmembrane</keyword>
<comment type="subcellular location">
    <subcellularLocation>
        <location evidence="1">Cell membrane</location>
        <topology evidence="1">Multi-pass membrane protein</topology>
    </subcellularLocation>
</comment>
<evidence type="ECO:0000256" key="2">
    <source>
        <dbReference type="ARBA" id="ARBA00006337"/>
    </source>
</evidence>
<dbReference type="InterPro" id="IPR005170">
    <property type="entry name" value="Transptr-assoc_dom"/>
</dbReference>